<dbReference type="Pfam" id="PF20644">
    <property type="entry name" value="Rrn7_cyclin_N"/>
    <property type="match status" value="1"/>
</dbReference>
<dbReference type="Proteomes" id="UP000683417">
    <property type="component" value="Unassembled WGS sequence"/>
</dbReference>
<evidence type="ECO:0000256" key="3">
    <source>
        <dbReference type="ARBA" id="ARBA00022723"/>
    </source>
</evidence>
<keyword evidence="6" id="KW-0805">Transcription regulation</keyword>
<evidence type="ECO:0000256" key="7">
    <source>
        <dbReference type="ARBA" id="ARBA00023125"/>
    </source>
</evidence>
<dbReference type="Pfam" id="PF11781">
    <property type="entry name" value="Zn_ribbon_RRN7"/>
    <property type="match status" value="1"/>
</dbReference>
<reference evidence="14" key="1">
    <citation type="submission" date="2020-10" db="EMBL/GenBank/DDBJ databases">
        <authorList>
            <person name="Muller C M."/>
        </authorList>
    </citation>
    <scope>NUCLEOTIDE SEQUENCE</scope>
    <source>
        <strain evidence="14">THUN-12</strain>
    </source>
</reference>
<keyword evidence="4" id="KW-0863">Zinc-finger</keyword>
<keyword evidence="7" id="KW-0238">DNA-binding</keyword>
<evidence type="ECO:0000256" key="2">
    <source>
        <dbReference type="ARBA" id="ARBA00006899"/>
    </source>
</evidence>
<dbReference type="AlphaFoldDB" id="A0A9W4GCT6"/>
<sequence>MSSQAVEYKRFQQSEACSEEGCRAAKFYIEDGKKFCQRGHEQDGFTVTQQDEDDFLQLGKITHKKREVHEHTAIKYKGIAAKKLYLQCIQLVLWKQCYWLVTEKNFAPEIETIVRDLWELRLKTLWLEEESNPGFFGSQSEGQLGKISGQTRKQKKRGTVSDSHSHPQLIETLSLCYLAALLLRLPISLSEVLGWASRGEMLMKKVRIIPIEMRTKLPAYFYSALGMKAPLNGNHLQRKIMDLIDLYYFHFKMIFPPLNTPLLSYKHIQDLGLPVEIYPAVKRLASILGVNFSFDVLSTSIRGPLSFPEMRIICLIVIATKLSQPFDSLERIPENSSDPTILKIDWKAWFKIMHENQEIGFKKGEELNVRDTDVWNMDDVKIDQYLDWFQKSWLDERKPKISELILDHFPLQSQRSYEEEIGETERRFDKQILIQEASILQTPSSSIEYDKSKNLRPGAMYIRYRALGDLTEEAKNFYGHAASKVGVSTSFLVRAVFQMEIQIESWLTANKKKELEKLRSLNTEGDKSSAV</sequence>
<dbReference type="GO" id="GO:0042790">
    <property type="term" value="P:nucleolar large rRNA transcription by RNA polymerase I"/>
    <property type="evidence" value="ECO:0007669"/>
    <property type="project" value="TreeGrafter"/>
</dbReference>
<keyword evidence="8" id="KW-0804">Transcription</keyword>
<evidence type="ECO:0000256" key="5">
    <source>
        <dbReference type="ARBA" id="ARBA00022833"/>
    </source>
</evidence>
<proteinExistence type="inferred from homology"/>
<feature type="domain" description="Rrn7/TAF1B C-terminal cyclin" evidence="13">
    <location>
        <begin position="230"/>
        <end position="393"/>
    </location>
</feature>
<evidence type="ECO:0000313" key="15">
    <source>
        <dbReference type="Proteomes" id="UP000683417"/>
    </source>
</evidence>
<evidence type="ECO:0000256" key="4">
    <source>
        <dbReference type="ARBA" id="ARBA00022771"/>
    </source>
</evidence>
<dbReference type="EMBL" id="CAJHIT010000002">
    <property type="protein sequence ID" value="CAD6500016.1"/>
    <property type="molecule type" value="Genomic_DNA"/>
</dbReference>
<evidence type="ECO:0000256" key="9">
    <source>
        <dbReference type="ARBA" id="ARBA00023242"/>
    </source>
</evidence>
<evidence type="ECO:0000256" key="6">
    <source>
        <dbReference type="ARBA" id="ARBA00023015"/>
    </source>
</evidence>
<feature type="region of interest" description="Disordered" evidence="10">
    <location>
        <begin position="138"/>
        <end position="164"/>
    </location>
</feature>
<dbReference type="InterPro" id="IPR048540">
    <property type="entry name" value="Rrn7_cyclin_N"/>
</dbReference>
<comment type="subcellular location">
    <subcellularLocation>
        <location evidence="1">Nucleus</location>
        <location evidence="1">Nucleolus</location>
    </subcellularLocation>
</comment>
<organism evidence="14 15">
    <name type="scientific">Blumeria graminis f. sp. triticale</name>
    <dbReference type="NCBI Taxonomy" id="1689686"/>
    <lineage>
        <taxon>Eukaryota</taxon>
        <taxon>Fungi</taxon>
        <taxon>Dikarya</taxon>
        <taxon>Ascomycota</taxon>
        <taxon>Pezizomycotina</taxon>
        <taxon>Leotiomycetes</taxon>
        <taxon>Erysiphales</taxon>
        <taxon>Erysiphaceae</taxon>
        <taxon>Blumeria</taxon>
    </lineage>
</organism>
<comment type="similarity">
    <text evidence="2">Belongs to the RRN7/TAF1B family.</text>
</comment>
<keyword evidence="5" id="KW-0862">Zinc</keyword>
<keyword evidence="3" id="KW-0479">Metal-binding</keyword>
<protein>
    <submittedName>
        <fullName evidence="14">BgTH12-04121</fullName>
    </submittedName>
</protein>
<gene>
    <name evidence="14" type="ORF">BGTH12_LOCUS1374</name>
</gene>
<name>A0A9W4GCT6_BLUGR</name>
<accession>A0A9W4GCT6</accession>
<evidence type="ECO:0000313" key="14">
    <source>
        <dbReference type="EMBL" id="CAD6500016.1"/>
    </source>
</evidence>
<dbReference type="PANTHER" id="PTHR31576">
    <property type="entry name" value="TATA BOX-BINDING PROTEIN-ASSOCIATED FACTOR RNA POLYMERASE I SUBUNIT B"/>
    <property type="match status" value="1"/>
</dbReference>
<dbReference type="Pfam" id="PF20645">
    <property type="entry name" value="Rrn7_cyclin_C"/>
    <property type="match status" value="1"/>
</dbReference>
<dbReference type="GO" id="GO:0070860">
    <property type="term" value="C:RNA polymerase I core factor complex"/>
    <property type="evidence" value="ECO:0007669"/>
    <property type="project" value="InterPro"/>
</dbReference>
<dbReference type="GO" id="GO:0001164">
    <property type="term" value="F:RNA polymerase I core promoter sequence-specific DNA binding"/>
    <property type="evidence" value="ECO:0007669"/>
    <property type="project" value="InterPro"/>
</dbReference>
<dbReference type="PANTHER" id="PTHR31576:SF2">
    <property type="entry name" value="TATA BOX-BINDING PROTEIN-ASSOCIATED FACTOR RNA POLYMERASE I SUBUNIT B"/>
    <property type="match status" value="1"/>
</dbReference>
<feature type="domain" description="Rrn7/TAF1B N-terminal cyclin" evidence="12">
    <location>
        <begin position="89"/>
        <end position="201"/>
    </location>
</feature>
<comment type="caution">
    <text evidence="14">The sequence shown here is derived from an EMBL/GenBank/DDBJ whole genome shotgun (WGS) entry which is preliminary data.</text>
</comment>
<evidence type="ECO:0000256" key="1">
    <source>
        <dbReference type="ARBA" id="ARBA00004604"/>
    </source>
</evidence>
<evidence type="ECO:0000259" key="12">
    <source>
        <dbReference type="Pfam" id="PF20644"/>
    </source>
</evidence>
<dbReference type="InterPro" id="IPR021752">
    <property type="entry name" value="TF_Rrn7_Zf"/>
</dbReference>
<dbReference type="InterPro" id="IPR048538">
    <property type="entry name" value="Rrn7_cyclin_C"/>
</dbReference>
<evidence type="ECO:0000259" key="11">
    <source>
        <dbReference type="Pfam" id="PF11781"/>
    </source>
</evidence>
<evidence type="ECO:0000256" key="10">
    <source>
        <dbReference type="SAM" id="MobiDB-lite"/>
    </source>
</evidence>
<feature type="domain" description="RRN7-type" evidence="11">
    <location>
        <begin position="14"/>
        <end position="42"/>
    </location>
</feature>
<keyword evidence="9" id="KW-0539">Nucleus</keyword>
<evidence type="ECO:0000256" key="8">
    <source>
        <dbReference type="ARBA" id="ARBA00023163"/>
    </source>
</evidence>
<evidence type="ECO:0000259" key="13">
    <source>
        <dbReference type="Pfam" id="PF20645"/>
    </source>
</evidence>
<dbReference type="InterPro" id="IPR033599">
    <property type="entry name" value="TAF1B/Rrn7"/>
</dbReference>
<dbReference type="GO" id="GO:0008270">
    <property type="term" value="F:zinc ion binding"/>
    <property type="evidence" value="ECO:0007669"/>
    <property type="project" value="UniProtKB-KW"/>
</dbReference>